<keyword evidence="8" id="KW-0326">Glycosidase</keyword>
<keyword evidence="12" id="KW-1185">Reference proteome</keyword>
<proteinExistence type="inferred from homology"/>
<dbReference type="SUPFAM" id="SSF48150">
    <property type="entry name" value="DNA-glycosylase"/>
    <property type="match status" value="1"/>
</dbReference>
<dbReference type="PANTHER" id="PTHR10242:SF2">
    <property type="entry name" value="N-GLYCOSYLASE_DNA LYASE"/>
    <property type="match status" value="1"/>
</dbReference>
<evidence type="ECO:0000256" key="4">
    <source>
        <dbReference type="ARBA" id="ARBA00022801"/>
    </source>
</evidence>
<evidence type="ECO:0000313" key="11">
    <source>
        <dbReference type="EMBL" id="XAH74243.1"/>
    </source>
</evidence>
<feature type="domain" description="HhH-GPD" evidence="10">
    <location>
        <begin position="122"/>
        <end position="276"/>
    </location>
</feature>
<dbReference type="InterPro" id="IPR011257">
    <property type="entry name" value="DNA_glycosylase"/>
</dbReference>
<dbReference type="EMBL" id="CP146256">
    <property type="protein sequence ID" value="XAH74243.1"/>
    <property type="molecule type" value="Genomic_DNA"/>
</dbReference>
<protein>
    <recommendedName>
        <fullName evidence="2">DNA-(apurinic or apyrimidinic site) lyase</fullName>
        <ecNumber evidence="2">4.2.99.18</ecNumber>
    </recommendedName>
</protein>
<dbReference type="InterPro" id="IPR023170">
    <property type="entry name" value="HhH_base_excis_C"/>
</dbReference>
<dbReference type="PANTHER" id="PTHR10242">
    <property type="entry name" value="8-OXOGUANINE DNA GLYCOSYLASE"/>
    <property type="match status" value="1"/>
</dbReference>
<dbReference type="Gene3D" id="1.10.1670.10">
    <property type="entry name" value="Helix-hairpin-Helix base-excision DNA repair enzymes (C-terminal)"/>
    <property type="match status" value="1"/>
</dbReference>
<comment type="similarity">
    <text evidence="1">Belongs to the type-1 OGG1 family.</text>
</comment>
<dbReference type="InterPro" id="IPR003265">
    <property type="entry name" value="HhH-GPD_domain"/>
</dbReference>
<evidence type="ECO:0000256" key="9">
    <source>
        <dbReference type="ARBA" id="ARBA00044632"/>
    </source>
</evidence>
<dbReference type="Pfam" id="PF00730">
    <property type="entry name" value="HhH-GPD"/>
    <property type="match status" value="1"/>
</dbReference>
<sequence length="280" mass="32935">MERKYRYEMIKVQINDFDLEKISKSGQCFRMNPIMEQEKKYALIAHGEYLEMEETTDGICFSCTQEEWDKLWKNYFDCGRDYRKIYRSVDKTDEYMLRAVSCGSGIRILRQEIFETTISFIISQQNNIPRIKKCVQSLCSSFGEEKYNIRREKYYAFPTPERLAGLTLEDLQGCNLGYRSRYILKSSRMIVEGEIDFAGLADMTYEEARAELMKLCGVGIKVAECICLFALHHVEAFPVDTHIKTVLLKYYPDGFPFEKYEGYAGILQQYAFYYDIYGEM</sequence>
<dbReference type="CDD" id="cd00056">
    <property type="entry name" value="ENDO3c"/>
    <property type="match status" value="1"/>
</dbReference>
<evidence type="ECO:0000259" key="10">
    <source>
        <dbReference type="SMART" id="SM00478"/>
    </source>
</evidence>
<evidence type="ECO:0000313" key="12">
    <source>
        <dbReference type="Proteomes" id="UP001451571"/>
    </source>
</evidence>
<dbReference type="SUPFAM" id="SSF55945">
    <property type="entry name" value="TATA-box binding protein-like"/>
    <property type="match status" value="1"/>
</dbReference>
<organism evidence="11 12">
    <name type="scientific">Kineothrix sedimenti</name>
    <dbReference type="NCBI Taxonomy" id="3123317"/>
    <lineage>
        <taxon>Bacteria</taxon>
        <taxon>Bacillati</taxon>
        <taxon>Bacillota</taxon>
        <taxon>Clostridia</taxon>
        <taxon>Lachnospirales</taxon>
        <taxon>Lachnospiraceae</taxon>
        <taxon>Kineothrix</taxon>
    </lineage>
</organism>
<name>A0ABZ3EVH3_9FIRM</name>
<evidence type="ECO:0000256" key="3">
    <source>
        <dbReference type="ARBA" id="ARBA00022763"/>
    </source>
</evidence>
<evidence type="ECO:0000256" key="7">
    <source>
        <dbReference type="ARBA" id="ARBA00023268"/>
    </source>
</evidence>
<dbReference type="Gene3D" id="3.30.310.260">
    <property type="match status" value="1"/>
</dbReference>
<keyword evidence="5" id="KW-0234">DNA repair</keyword>
<dbReference type="Gene3D" id="1.10.340.30">
    <property type="entry name" value="Hypothetical protein, domain 2"/>
    <property type="match status" value="1"/>
</dbReference>
<evidence type="ECO:0000256" key="2">
    <source>
        <dbReference type="ARBA" id="ARBA00012720"/>
    </source>
</evidence>
<accession>A0ABZ3EVH3</accession>
<evidence type="ECO:0000256" key="8">
    <source>
        <dbReference type="ARBA" id="ARBA00023295"/>
    </source>
</evidence>
<keyword evidence="4" id="KW-0378">Hydrolase</keyword>
<evidence type="ECO:0000256" key="6">
    <source>
        <dbReference type="ARBA" id="ARBA00023239"/>
    </source>
</evidence>
<evidence type="ECO:0000256" key="1">
    <source>
        <dbReference type="ARBA" id="ARBA00010679"/>
    </source>
</evidence>
<gene>
    <name evidence="11" type="ORF">V6984_00270</name>
</gene>
<dbReference type="EC" id="4.2.99.18" evidence="2"/>
<keyword evidence="3" id="KW-0227">DNA damage</keyword>
<keyword evidence="6" id="KW-0456">Lyase</keyword>
<dbReference type="SMART" id="SM00478">
    <property type="entry name" value="ENDO3c"/>
    <property type="match status" value="1"/>
</dbReference>
<keyword evidence="7" id="KW-0511">Multifunctional enzyme</keyword>
<dbReference type="InterPro" id="IPR012904">
    <property type="entry name" value="OGG_N"/>
</dbReference>
<dbReference type="Proteomes" id="UP001451571">
    <property type="component" value="Chromosome"/>
</dbReference>
<dbReference type="Pfam" id="PF07934">
    <property type="entry name" value="OGG_N"/>
    <property type="match status" value="1"/>
</dbReference>
<comment type="catalytic activity">
    <reaction evidence="9">
        <text>2'-deoxyribonucleotide-(2'-deoxyribose 5'-phosphate)-2'-deoxyribonucleotide-DNA = a 3'-end 2'-deoxyribonucleotide-(2,3-dehydro-2,3-deoxyribose 5'-phosphate)-DNA + a 5'-end 5'-phospho-2'-deoxyribonucleoside-DNA + H(+)</text>
        <dbReference type="Rhea" id="RHEA:66592"/>
        <dbReference type="Rhea" id="RHEA-COMP:13180"/>
        <dbReference type="Rhea" id="RHEA-COMP:16897"/>
        <dbReference type="Rhea" id="RHEA-COMP:17067"/>
        <dbReference type="ChEBI" id="CHEBI:15378"/>
        <dbReference type="ChEBI" id="CHEBI:136412"/>
        <dbReference type="ChEBI" id="CHEBI:157695"/>
        <dbReference type="ChEBI" id="CHEBI:167181"/>
        <dbReference type="EC" id="4.2.99.18"/>
    </reaction>
</comment>
<dbReference type="RefSeq" id="WP_342757837.1">
    <property type="nucleotide sequence ID" value="NZ_CP146256.1"/>
</dbReference>
<evidence type="ECO:0000256" key="5">
    <source>
        <dbReference type="ARBA" id="ARBA00023204"/>
    </source>
</evidence>
<reference evidence="11 12" key="1">
    <citation type="submission" date="2024-02" db="EMBL/GenBank/DDBJ databases">
        <title>Bacterial strain from lacustrine sediment.</title>
        <authorList>
            <person name="Petit C."/>
            <person name="Fadhlaoui K."/>
        </authorList>
    </citation>
    <scope>NUCLEOTIDE SEQUENCE [LARGE SCALE GENOMIC DNA]</scope>
    <source>
        <strain evidence="11 12">IPX-CK</strain>
    </source>
</reference>
<dbReference type="InterPro" id="IPR052054">
    <property type="entry name" value="Oxidative_DNA_repair_enzyme"/>
</dbReference>